<organism evidence="1">
    <name type="scientific">Haemonchus placei</name>
    <name type="common">Barber's pole worm</name>
    <dbReference type="NCBI Taxonomy" id="6290"/>
    <lineage>
        <taxon>Eukaryota</taxon>
        <taxon>Metazoa</taxon>
        <taxon>Ecdysozoa</taxon>
        <taxon>Nematoda</taxon>
        <taxon>Chromadorea</taxon>
        <taxon>Rhabditida</taxon>
        <taxon>Rhabditina</taxon>
        <taxon>Rhabditomorpha</taxon>
        <taxon>Strongyloidea</taxon>
        <taxon>Trichostrongylidae</taxon>
        <taxon>Haemonchus</taxon>
    </lineage>
</organism>
<name>A0A0N4WUP8_HAEPC</name>
<dbReference type="AlphaFoldDB" id="A0A0N4WUP8"/>
<reference evidence="1" key="1">
    <citation type="submission" date="2017-02" db="UniProtKB">
        <authorList>
            <consortium name="WormBaseParasite"/>
        </authorList>
    </citation>
    <scope>IDENTIFICATION</scope>
</reference>
<dbReference type="WBParaSite" id="HPLM_0001538301-mRNA-1">
    <property type="protein sequence ID" value="HPLM_0001538301-mRNA-1"/>
    <property type="gene ID" value="HPLM_0001538301"/>
</dbReference>
<evidence type="ECO:0000313" key="1">
    <source>
        <dbReference type="WBParaSite" id="HPLM_0001538301-mRNA-1"/>
    </source>
</evidence>
<proteinExistence type="predicted"/>
<protein>
    <submittedName>
        <fullName evidence="1">Transposase</fullName>
    </submittedName>
</protein>
<accession>A0A0N4WUP8</accession>
<sequence>MDDAQLTYAKTLMDELERLGITMRHSIHNHLTSTHMTAIFSEAREAALQGKNSPTVKKSSRR</sequence>